<evidence type="ECO:0000256" key="4">
    <source>
        <dbReference type="ARBA" id="ARBA00023180"/>
    </source>
</evidence>
<dbReference type="EMBL" id="CAWYQH010000141">
    <property type="protein sequence ID" value="CAK8694056.1"/>
    <property type="molecule type" value="Genomic_DNA"/>
</dbReference>
<dbReference type="InterPro" id="IPR035976">
    <property type="entry name" value="Sushi/SCR/CCP_sf"/>
</dbReference>
<evidence type="ECO:0000313" key="8">
    <source>
        <dbReference type="Proteomes" id="UP001642483"/>
    </source>
</evidence>
<evidence type="ECO:0000259" key="6">
    <source>
        <dbReference type="PROSITE" id="PS50923"/>
    </source>
</evidence>
<dbReference type="SMART" id="SM00032">
    <property type="entry name" value="CCP"/>
    <property type="match status" value="6"/>
</dbReference>
<evidence type="ECO:0000256" key="5">
    <source>
        <dbReference type="PROSITE-ProRule" id="PRU00302"/>
    </source>
</evidence>
<evidence type="ECO:0000256" key="3">
    <source>
        <dbReference type="ARBA" id="ARBA00023157"/>
    </source>
</evidence>
<dbReference type="Proteomes" id="UP001642483">
    <property type="component" value="Unassembled WGS sequence"/>
</dbReference>
<feature type="domain" description="Sushi" evidence="6">
    <location>
        <begin position="343"/>
        <end position="422"/>
    </location>
</feature>
<dbReference type="Pfam" id="PF00084">
    <property type="entry name" value="Sushi"/>
    <property type="match status" value="4"/>
</dbReference>
<feature type="domain" description="Sushi" evidence="6">
    <location>
        <begin position="69"/>
        <end position="135"/>
    </location>
</feature>
<dbReference type="PANTHER" id="PTHR19325">
    <property type="entry name" value="COMPLEMENT COMPONENT-RELATED SUSHI DOMAIN-CONTAINING"/>
    <property type="match status" value="1"/>
</dbReference>
<keyword evidence="2" id="KW-0677">Repeat</keyword>
<dbReference type="InterPro" id="IPR000436">
    <property type="entry name" value="Sushi_SCR_CCP_dom"/>
</dbReference>
<feature type="disulfide bond" evidence="5">
    <location>
        <begin position="283"/>
        <end position="326"/>
    </location>
</feature>
<name>A0ABP0GQM8_CLALP</name>
<organism evidence="7 8">
    <name type="scientific">Clavelina lepadiformis</name>
    <name type="common">Light-bulb sea squirt</name>
    <name type="synonym">Ascidia lepadiformis</name>
    <dbReference type="NCBI Taxonomy" id="159417"/>
    <lineage>
        <taxon>Eukaryota</taxon>
        <taxon>Metazoa</taxon>
        <taxon>Chordata</taxon>
        <taxon>Tunicata</taxon>
        <taxon>Ascidiacea</taxon>
        <taxon>Aplousobranchia</taxon>
        <taxon>Clavelinidae</taxon>
        <taxon>Clavelina</taxon>
    </lineage>
</organism>
<keyword evidence="4" id="KW-0325">Glycoprotein</keyword>
<dbReference type="Gene3D" id="2.10.70.10">
    <property type="entry name" value="Complement Module, domain 1"/>
    <property type="match status" value="6"/>
</dbReference>
<comment type="caution">
    <text evidence="5">Lacks conserved residue(s) required for the propagation of feature annotation.</text>
</comment>
<feature type="domain" description="Sushi" evidence="6">
    <location>
        <begin position="209"/>
        <end position="280"/>
    </location>
</feature>
<comment type="caution">
    <text evidence="7">The sequence shown here is derived from an EMBL/GenBank/DDBJ whole genome shotgun (WGS) entry which is preliminary data.</text>
</comment>
<sequence length="678" mass="75474">MCPTPPSTIPFGAKHGDVYETGFHVTYTCQIGYRVAGPTAFSGWKFVTIICGEDRTWSVDVKLLKCQKVSCGGPLLITNSTVTITGIEFNSVATYTCKKGHFIDQYAFPRKNEAIVKCTADGTWKPRTSSIYCDPFNCSRPSSVKNSSMVVFSYSLGSKVKYHCNKGFVVDHGEDGLAGDSPLHTTTSSTCNYPGSWQPPSKDILCTLIQCPAPIQPRRAYIKGGRWRVDGMRHFRYQDNATLLCAHGYYIKETDGFTDEATCTHNGTWTKNLTRVQCVDITCPDPGWKLHSVRDGTILRYMSRIQYTCDYGYFIKPGIVKITLQCTYDAHWTPSDTFTCQEVDCGDPGVVINAVRFDLSGEGNYSMGTAVRYECLDGFHIAKEQDAIGDWITGEEARTSQTLICKSNGRWQPRQPSIHCTELTTATTLYDLIPEGELVNPAHDLANEVDKKPVISGRLQSRTGEEAPESSHLDEHHTELFIHCEKLQSSSVEPSWAGLSTWGHGGDLQGPRADTSLGATNYKKLRTTDLGNSISFSCEHFHDQSPSTFLALIFHTLTRHLFSHKVLVIHHLGHWVAVTKDSVETAHIPELLTDVGVECEVYSMFDGESDTYWLPIETPLPPQHHIAWKGWVVTVDLKEEHVVGSFRLHTSANFENDVKVGAICTELRLRCCVVNIGV</sequence>
<gene>
    <name evidence="7" type="ORF">CVLEPA_LOCUS27331</name>
</gene>
<accession>A0ABP0GQM8</accession>
<reference evidence="7 8" key="1">
    <citation type="submission" date="2024-02" db="EMBL/GenBank/DDBJ databases">
        <authorList>
            <person name="Daric V."/>
            <person name="Darras S."/>
        </authorList>
    </citation>
    <scope>NUCLEOTIDE SEQUENCE [LARGE SCALE GENOMIC DNA]</scope>
</reference>
<dbReference type="PANTHER" id="PTHR19325:SF575">
    <property type="entry name" value="LOCOMOTION-RELATED PROTEIN HIKARU GENKI"/>
    <property type="match status" value="1"/>
</dbReference>
<dbReference type="InterPro" id="IPR050350">
    <property type="entry name" value="Compl-Cell_Adhes-Reg"/>
</dbReference>
<evidence type="ECO:0000256" key="1">
    <source>
        <dbReference type="ARBA" id="ARBA00022659"/>
    </source>
</evidence>
<dbReference type="PROSITE" id="PS50923">
    <property type="entry name" value="SUSHI"/>
    <property type="match status" value="6"/>
</dbReference>
<keyword evidence="3 5" id="KW-1015">Disulfide bond</keyword>
<proteinExistence type="predicted"/>
<evidence type="ECO:0000256" key="2">
    <source>
        <dbReference type="ARBA" id="ARBA00022737"/>
    </source>
</evidence>
<dbReference type="CDD" id="cd00033">
    <property type="entry name" value="CCP"/>
    <property type="match status" value="5"/>
</dbReference>
<keyword evidence="1 5" id="KW-0768">Sushi</keyword>
<feature type="domain" description="Sushi" evidence="6">
    <location>
        <begin position="1"/>
        <end position="68"/>
    </location>
</feature>
<keyword evidence="8" id="KW-1185">Reference proteome</keyword>
<evidence type="ECO:0000313" key="7">
    <source>
        <dbReference type="EMBL" id="CAK8694056.1"/>
    </source>
</evidence>
<feature type="domain" description="Sushi" evidence="6">
    <location>
        <begin position="281"/>
        <end position="342"/>
    </location>
</feature>
<protein>
    <recommendedName>
        <fullName evidence="6">Sushi domain-containing protein</fullName>
    </recommendedName>
</protein>
<feature type="domain" description="Sushi" evidence="6">
    <location>
        <begin position="136"/>
        <end position="208"/>
    </location>
</feature>
<dbReference type="SUPFAM" id="SSF57535">
    <property type="entry name" value="Complement control module/SCR domain"/>
    <property type="match status" value="6"/>
</dbReference>